<dbReference type="CDD" id="cd01991">
    <property type="entry name" value="Asn_synthase_B_C"/>
    <property type="match status" value="1"/>
</dbReference>
<comment type="pathway">
    <text evidence="1">Amino-acid biosynthesis; L-asparagine biosynthesis; L-asparagine from L-aspartate (L-Gln route): step 1/1.</text>
</comment>
<feature type="domain" description="Glutamine amidotransferase type-2" evidence="10">
    <location>
        <begin position="2"/>
        <end position="212"/>
    </location>
</feature>
<evidence type="ECO:0000256" key="7">
    <source>
        <dbReference type="ARBA" id="ARBA00048741"/>
    </source>
</evidence>
<name>A0A1W1IAX7_9BACT</name>
<reference evidence="11 12" key="1">
    <citation type="submission" date="2017-03" db="EMBL/GenBank/DDBJ databases">
        <authorList>
            <person name="Afonso C.L."/>
            <person name="Miller P.J."/>
            <person name="Scott M.A."/>
            <person name="Spackman E."/>
            <person name="Goraichik I."/>
            <person name="Dimitrov K.M."/>
            <person name="Suarez D.L."/>
            <person name="Swayne D.E."/>
        </authorList>
    </citation>
    <scope>NUCLEOTIDE SEQUENCE [LARGE SCALE GENOMIC DNA]</scope>
    <source>
        <strain evidence="11">Genome sequencing of Nitrospira japonica strain NJ11</strain>
    </source>
</reference>
<dbReference type="Pfam" id="PF00733">
    <property type="entry name" value="Asn_synthase"/>
    <property type="match status" value="1"/>
</dbReference>
<keyword evidence="6 8" id="KW-0315">Glutamine amidotransferase</keyword>
<dbReference type="EC" id="6.3.5.4" evidence="3"/>
<feature type="binding site" evidence="9">
    <location>
        <position position="99"/>
    </location>
    <ligand>
        <name>L-glutamine</name>
        <dbReference type="ChEBI" id="CHEBI:58359"/>
    </ligand>
</feature>
<feature type="binding site" evidence="9">
    <location>
        <begin position="364"/>
        <end position="365"/>
    </location>
    <ligand>
        <name>ATP</name>
        <dbReference type="ChEBI" id="CHEBI:30616"/>
    </ligand>
</feature>
<dbReference type="GO" id="GO:0006529">
    <property type="term" value="P:asparagine biosynthetic process"/>
    <property type="evidence" value="ECO:0007669"/>
    <property type="project" value="UniProtKB-KW"/>
</dbReference>
<dbReference type="Pfam" id="PF13537">
    <property type="entry name" value="GATase_7"/>
    <property type="match status" value="1"/>
</dbReference>
<dbReference type="AlphaFoldDB" id="A0A1W1IAX7"/>
<dbReference type="STRING" id="1325564.NSJP_4021"/>
<dbReference type="SUPFAM" id="SSF52402">
    <property type="entry name" value="Adenine nucleotide alpha hydrolases-like"/>
    <property type="match status" value="1"/>
</dbReference>
<comment type="similarity">
    <text evidence="2">Belongs to the asparagine synthetase family.</text>
</comment>
<protein>
    <recommendedName>
        <fullName evidence="3">asparagine synthase (glutamine-hydrolyzing)</fullName>
        <ecNumber evidence="3">6.3.5.4</ecNumber>
    </recommendedName>
</protein>
<dbReference type="InterPro" id="IPR033738">
    <property type="entry name" value="AsnB_N"/>
</dbReference>
<dbReference type="Gene3D" id="3.60.20.10">
    <property type="entry name" value="Glutamine Phosphoribosylpyrophosphate, subunit 1, domain 1"/>
    <property type="match status" value="1"/>
</dbReference>
<dbReference type="KEGG" id="nja:NSJP_4021"/>
<dbReference type="PIRSF" id="PIRSF001589">
    <property type="entry name" value="Asn_synthetase_glu-h"/>
    <property type="match status" value="1"/>
</dbReference>
<keyword evidence="5 9" id="KW-0067">ATP-binding</keyword>
<dbReference type="PANTHER" id="PTHR43284">
    <property type="entry name" value="ASPARAGINE SYNTHETASE (GLUTAMINE-HYDROLYZING)"/>
    <property type="match status" value="1"/>
</dbReference>
<dbReference type="InterPro" id="IPR051786">
    <property type="entry name" value="ASN_synthetase/amidase"/>
</dbReference>
<evidence type="ECO:0000256" key="8">
    <source>
        <dbReference type="PIRSR" id="PIRSR001589-1"/>
    </source>
</evidence>
<dbReference type="InterPro" id="IPR001962">
    <property type="entry name" value="Asn_synthase"/>
</dbReference>
<dbReference type="CDD" id="cd00712">
    <property type="entry name" value="AsnB"/>
    <property type="match status" value="1"/>
</dbReference>
<comment type="catalytic activity">
    <reaction evidence="7">
        <text>L-aspartate + L-glutamine + ATP + H2O = L-asparagine + L-glutamate + AMP + diphosphate + H(+)</text>
        <dbReference type="Rhea" id="RHEA:12228"/>
        <dbReference type="ChEBI" id="CHEBI:15377"/>
        <dbReference type="ChEBI" id="CHEBI:15378"/>
        <dbReference type="ChEBI" id="CHEBI:29985"/>
        <dbReference type="ChEBI" id="CHEBI:29991"/>
        <dbReference type="ChEBI" id="CHEBI:30616"/>
        <dbReference type="ChEBI" id="CHEBI:33019"/>
        <dbReference type="ChEBI" id="CHEBI:58048"/>
        <dbReference type="ChEBI" id="CHEBI:58359"/>
        <dbReference type="ChEBI" id="CHEBI:456215"/>
        <dbReference type="EC" id="6.3.5.4"/>
    </reaction>
</comment>
<dbReference type="GO" id="GO:0005524">
    <property type="term" value="F:ATP binding"/>
    <property type="evidence" value="ECO:0007669"/>
    <property type="project" value="UniProtKB-KW"/>
</dbReference>
<dbReference type="PROSITE" id="PS51278">
    <property type="entry name" value="GATASE_TYPE_2"/>
    <property type="match status" value="1"/>
</dbReference>
<keyword evidence="12" id="KW-1185">Reference proteome</keyword>
<evidence type="ECO:0000256" key="9">
    <source>
        <dbReference type="PIRSR" id="PIRSR001589-2"/>
    </source>
</evidence>
<evidence type="ECO:0000313" key="12">
    <source>
        <dbReference type="Proteomes" id="UP000192042"/>
    </source>
</evidence>
<keyword evidence="8" id="KW-0061">Asparagine biosynthesis</keyword>
<keyword evidence="4 9" id="KW-0547">Nucleotide-binding</keyword>
<sequence>MCGIVGAVSTELGQVDQQLVRRMCSLIRRRGPDDDGFFFDRQVGLGMRRLAIIDVNHGKQPVFNEDQTVAVVFNGEIYNYKELRAELLKRGHTLRTQSDTECIVHLYEDFGEDYVVHLRGMFAIAIWDMRQRKLVLARDRFGIKPLYYWQDRESLYFGSELKCLLAVDRYERRMDVRSASDFFTFKYVPGAHTIYQDIVELPPGHVGVWRDGEFTTKRYWHFKFSHDQAKSVDYYREGLLHHLEEAVRLHLVSEVPLGSFLSGGVDSSAVVALMSKICPGNVKTFTVGFGDGQPGTDERPYARTIATMFGTDHSECVYENPQQQVETILPSMIEAFDEPFADSSMIPNYLICQAARQWVTVALSGIGGDELFAGYERYRGAVAAESYGRLPSFVTAGIRSLVRSAPRLDSWGIWIDRMKTFVEGAQLPLPLRYQQYLSAFTATGKNSLFSEDFLNALRATNRPPLDLHLRSADGYHDPLEWLLLTDMETYLPDDELRKADRLSMWHSLEVRVPFLDHKLVEFVATIPSNLKLKGWEKKHILIRSLEQVLPRSILNRRKQGFSIPLDHWLRGPLRDLLRSHLTGSELRELGLFNSSTIEVMLNEHDRGLRNHETQLWTLLTFVLWHRLYMHGRQSNTVPA</sequence>
<dbReference type="Gene3D" id="3.40.50.620">
    <property type="entry name" value="HUPs"/>
    <property type="match status" value="1"/>
</dbReference>
<dbReference type="EMBL" id="LT828648">
    <property type="protein sequence ID" value="SLM50188.1"/>
    <property type="molecule type" value="Genomic_DNA"/>
</dbReference>
<dbReference type="GO" id="GO:0004066">
    <property type="term" value="F:asparagine synthase (glutamine-hydrolyzing) activity"/>
    <property type="evidence" value="ECO:0007669"/>
    <property type="project" value="UniProtKB-EC"/>
</dbReference>
<dbReference type="InterPro" id="IPR029055">
    <property type="entry name" value="Ntn_hydrolases_N"/>
</dbReference>
<evidence type="ECO:0000256" key="6">
    <source>
        <dbReference type="ARBA" id="ARBA00022962"/>
    </source>
</evidence>
<evidence type="ECO:0000256" key="2">
    <source>
        <dbReference type="ARBA" id="ARBA00005752"/>
    </source>
</evidence>
<keyword evidence="11" id="KW-0436">Ligase</keyword>
<organism evidence="11 12">
    <name type="scientific">Nitrospira japonica</name>
    <dbReference type="NCBI Taxonomy" id="1325564"/>
    <lineage>
        <taxon>Bacteria</taxon>
        <taxon>Pseudomonadati</taxon>
        <taxon>Nitrospirota</taxon>
        <taxon>Nitrospiria</taxon>
        <taxon>Nitrospirales</taxon>
        <taxon>Nitrospiraceae</taxon>
        <taxon>Nitrospira</taxon>
    </lineage>
</organism>
<dbReference type="NCBIfam" id="TIGR01536">
    <property type="entry name" value="asn_synth_AEB"/>
    <property type="match status" value="1"/>
</dbReference>
<evidence type="ECO:0000256" key="1">
    <source>
        <dbReference type="ARBA" id="ARBA00005187"/>
    </source>
</evidence>
<feature type="active site" description="For GATase activity" evidence="8">
    <location>
        <position position="2"/>
    </location>
</feature>
<evidence type="ECO:0000256" key="5">
    <source>
        <dbReference type="ARBA" id="ARBA00022840"/>
    </source>
</evidence>
<dbReference type="PANTHER" id="PTHR43284:SF1">
    <property type="entry name" value="ASPARAGINE SYNTHETASE"/>
    <property type="match status" value="1"/>
</dbReference>
<dbReference type="Proteomes" id="UP000192042">
    <property type="component" value="Chromosome I"/>
</dbReference>
<dbReference type="InterPro" id="IPR017932">
    <property type="entry name" value="GATase_2_dom"/>
</dbReference>
<dbReference type="GO" id="GO:0005829">
    <property type="term" value="C:cytosol"/>
    <property type="evidence" value="ECO:0007669"/>
    <property type="project" value="TreeGrafter"/>
</dbReference>
<accession>A0A1W1IAX7</accession>
<feature type="binding site" evidence="9">
    <location>
        <position position="287"/>
    </location>
    <ligand>
        <name>ATP</name>
        <dbReference type="ChEBI" id="CHEBI:30616"/>
    </ligand>
</feature>
<evidence type="ECO:0000259" key="10">
    <source>
        <dbReference type="PROSITE" id="PS51278"/>
    </source>
</evidence>
<gene>
    <name evidence="11" type="ORF">NSJP_4021</name>
</gene>
<dbReference type="InterPro" id="IPR014729">
    <property type="entry name" value="Rossmann-like_a/b/a_fold"/>
</dbReference>
<proteinExistence type="inferred from homology"/>
<evidence type="ECO:0000256" key="4">
    <source>
        <dbReference type="ARBA" id="ARBA00022741"/>
    </source>
</evidence>
<dbReference type="SUPFAM" id="SSF56235">
    <property type="entry name" value="N-terminal nucleophile aminohydrolases (Ntn hydrolases)"/>
    <property type="match status" value="1"/>
</dbReference>
<keyword evidence="8" id="KW-0028">Amino-acid biosynthesis</keyword>
<evidence type="ECO:0000313" key="11">
    <source>
        <dbReference type="EMBL" id="SLM50188.1"/>
    </source>
</evidence>
<evidence type="ECO:0000256" key="3">
    <source>
        <dbReference type="ARBA" id="ARBA00012737"/>
    </source>
</evidence>
<dbReference type="InterPro" id="IPR006426">
    <property type="entry name" value="Asn_synth_AEB"/>
</dbReference>
<dbReference type="RefSeq" id="WP_172834460.1">
    <property type="nucleotide sequence ID" value="NZ_LT828648.1"/>
</dbReference>